<feature type="transmembrane region" description="Helical" evidence="7">
    <location>
        <begin position="271"/>
        <end position="291"/>
    </location>
</feature>
<dbReference type="Pfam" id="PF06963">
    <property type="entry name" value="FPN1"/>
    <property type="match status" value="1"/>
</dbReference>
<comment type="caution">
    <text evidence="8">The sequence shown here is derived from an EMBL/GenBank/DDBJ whole genome shotgun (WGS) entry which is preliminary data.</text>
</comment>
<dbReference type="GO" id="GO:0016020">
    <property type="term" value="C:membrane"/>
    <property type="evidence" value="ECO:0007669"/>
    <property type="project" value="UniProtKB-SubCell"/>
</dbReference>
<evidence type="ECO:0000313" key="8">
    <source>
        <dbReference type="EMBL" id="CAE7025898.1"/>
    </source>
</evidence>
<keyword evidence="3 7" id="KW-0813">Transport</keyword>
<feature type="transmembrane region" description="Helical" evidence="7">
    <location>
        <begin position="297"/>
        <end position="320"/>
    </location>
</feature>
<evidence type="ECO:0000256" key="2">
    <source>
        <dbReference type="ARBA" id="ARBA00006279"/>
    </source>
</evidence>
<evidence type="ECO:0000256" key="5">
    <source>
        <dbReference type="ARBA" id="ARBA00022989"/>
    </source>
</evidence>
<keyword evidence="4 7" id="KW-0812">Transmembrane</keyword>
<dbReference type="InterPro" id="IPR009716">
    <property type="entry name" value="Ferroportin-1"/>
</dbReference>
<reference evidence="8" key="1">
    <citation type="submission" date="2021-02" db="EMBL/GenBank/DDBJ databases">
        <authorList>
            <person name="Dougan E. K."/>
            <person name="Rhodes N."/>
            <person name="Thang M."/>
            <person name="Chan C."/>
        </authorList>
    </citation>
    <scope>NUCLEOTIDE SEQUENCE</scope>
</reference>
<comment type="similarity">
    <text evidence="2 7">Belongs to the ferroportin (FP) (TC 2.A.100) family. SLC40A subfamily.</text>
</comment>
<name>A0A812IAX1_9DINO</name>
<proteinExistence type="inferred from homology"/>
<dbReference type="EMBL" id="CAJNDS010000197">
    <property type="protein sequence ID" value="CAE7025898.1"/>
    <property type="molecule type" value="Genomic_DNA"/>
</dbReference>
<feature type="transmembrane region" description="Helical" evidence="7">
    <location>
        <begin position="79"/>
        <end position="102"/>
    </location>
</feature>
<keyword evidence="5 7" id="KW-1133">Transmembrane helix</keyword>
<dbReference type="PANTHER" id="PTHR11660">
    <property type="entry name" value="SOLUTE CARRIER FAMILY 40 MEMBER"/>
    <property type="match status" value="1"/>
</dbReference>
<dbReference type="OrthoDB" id="648861at2759"/>
<keyword evidence="6 7" id="KW-0472">Membrane</keyword>
<feature type="transmembrane region" description="Helical" evidence="7">
    <location>
        <begin position="426"/>
        <end position="447"/>
    </location>
</feature>
<feature type="transmembrane region" description="Helical" evidence="7">
    <location>
        <begin position="357"/>
        <end position="378"/>
    </location>
</feature>
<sequence>MEPLLGLSDDEVRQKILWSHGITRLGTQAWLFIGPLVLLRFTPGRLTGPASWGFATTTASLLISPALGSWADRTSRRRVVACGVIAQAVGVLGSTAVLLLSLQREAGKAGSSDFLALLFFLGFSIVEELGTVLSDVSVKRDWTPRLFAGDMLKSMNSTMSQIDLISKTVGPLLAGLLITPRLAIDLGFDDAEAAGFVSVGLLNAMSFAPQLRLLLQVYDARIELLQPMAANQQAPHEQNQQNHQNPMVPVTAWKAWWHHPSGIQFLSFSYAFLYFTVLSPAGSIMTAYLMLKSVASWQLSLMRCSGALLGVFGVAAYPRLVAKLGCRGTNSASVAWLVCSIVLAVGAFRSVTPSGPAGLYVLIFVVAVCMARPGLYVFELGVLNAEQDLVDARHRSAIGAVDMALTSAGTLVAYGSSLILDRPEQFKILVNGSSLFIILGGATYWLWTQLFHSHLHRHDDHSQDHPHTLQQEAALEDGWHDHLHYYPAWWCLKSQ</sequence>
<dbReference type="AlphaFoldDB" id="A0A812IAX1"/>
<comment type="subcellular location">
    <subcellularLocation>
        <location evidence="1 7">Membrane</location>
        <topology evidence="1 7">Multi-pass membrane protein</topology>
    </subcellularLocation>
</comment>
<protein>
    <recommendedName>
        <fullName evidence="7">Solute carrier family 40 member</fullName>
    </recommendedName>
</protein>
<gene>
    <name evidence="8" type="ORF">SNAT2548_LOCUS3208</name>
</gene>
<feature type="transmembrane region" description="Helical" evidence="7">
    <location>
        <begin position="50"/>
        <end position="67"/>
    </location>
</feature>
<dbReference type="Proteomes" id="UP000604046">
    <property type="component" value="Unassembled WGS sequence"/>
</dbReference>
<evidence type="ECO:0000256" key="1">
    <source>
        <dbReference type="ARBA" id="ARBA00004141"/>
    </source>
</evidence>
<comment type="caution">
    <text evidence="7">Lacks conserved residue(s) required for the propagation of feature annotation.</text>
</comment>
<organism evidence="8 9">
    <name type="scientific">Symbiodinium natans</name>
    <dbReference type="NCBI Taxonomy" id="878477"/>
    <lineage>
        <taxon>Eukaryota</taxon>
        <taxon>Sar</taxon>
        <taxon>Alveolata</taxon>
        <taxon>Dinophyceae</taxon>
        <taxon>Suessiales</taxon>
        <taxon>Symbiodiniaceae</taxon>
        <taxon>Symbiodinium</taxon>
    </lineage>
</organism>
<dbReference type="PANTHER" id="PTHR11660:SF57">
    <property type="entry name" value="SOLUTE CARRIER FAMILY 40 MEMBER"/>
    <property type="match status" value="1"/>
</dbReference>
<evidence type="ECO:0000256" key="6">
    <source>
        <dbReference type="ARBA" id="ARBA00023136"/>
    </source>
</evidence>
<evidence type="ECO:0000256" key="7">
    <source>
        <dbReference type="RuleBase" id="RU365065"/>
    </source>
</evidence>
<evidence type="ECO:0000256" key="4">
    <source>
        <dbReference type="ARBA" id="ARBA00022692"/>
    </source>
</evidence>
<feature type="transmembrane region" description="Helical" evidence="7">
    <location>
        <begin position="332"/>
        <end position="351"/>
    </location>
</feature>
<keyword evidence="7" id="KW-0406">Ion transport</keyword>
<evidence type="ECO:0000313" key="9">
    <source>
        <dbReference type="Proteomes" id="UP000604046"/>
    </source>
</evidence>
<dbReference type="Gene3D" id="1.20.1250.20">
    <property type="entry name" value="MFS general substrate transporter like domains"/>
    <property type="match status" value="1"/>
</dbReference>
<keyword evidence="9" id="KW-1185">Reference proteome</keyword>
<dbReference type="SUPFAM" id="SSF103473">
    <property type="entry name" value="MFS general substrate transporter"/>
    <property type="match status" value="1"/>
</dbReference>
<feature type="transmembrane region" description="Helical" evidence="7">
    <location>
        <begin position="114"/>
        <end position="136"/>
    </location>
</feature>
<dbReference type="InterPro" id="IPR036259">
    <property type="entry name" value="MFS_trans_sf"/>
</dbReference>
<accession>A0A812IAX1</accession>
<feature type="transmembrane region" description="Helical" evidence="7">
    <location>
        <begin position="399"/>
        <end position="420"/>
    </location>
</feature>
<evidence type="ECO:0000256" key="3">
    <source>
        <dbReference type="ARBA" id="ARBA00022448"/>
    </source>
</evidence>
<comment type="function">
    <text evidence="7">May be involved in iron transport and iron homeostasis.</text>
</comment>
<dbReference type="GO" id="GO:0005381">
    <property type="term" value="F:iron ion transmembrane transporter activity"/>
    <property type="evidence" value="ECO:0007669"/>
    <property type="project" value="UniProtKB-UniRule"/>
</dbReference>